<name>A0A224X699_9LACT</name>
<dbReference type="SUPFAM" id="SSF54106">
    <property type="entry name" value="LysM domain"/>
    <property type="match status" value="2"/>
</dbReference>
<feature type="region of interest" description="Disordered" evidence="1">
    <location>
        <begin position="40"/>
        <end position="60"/>
    </location>
</feature>
<dbReference type="Gene3D" id="3.10.350.10">
    <property type="entry name" value="LysM domain"/>
    <property type="match status" value="2"/>
</dbReference>
<dbReference type="AlphaFoldDB" id="A0A224X699"/>
<protein>
    <recommendedName>
        <fullName evidence="2">LysM domain-containing protein</fullName>
    </recommendedName>
</protein>
<dbReference type="InterPro" id="IPR036779">
    <property type="entry name" value="LysM_dom_sf"/>
</dbReference>
<dbReference type="InterPro" id="IPR018392">
    <property type="entry name" value="LysM"/>
</dbReference>
<dbReference type="Pfam" id="PF01476">
    <property type="entry name" value="LysM"/>
    <property type="match status" value="2"/>
</dbReference>
<accession>A0A224X699</accession>
<reference evidence="4" key="1">
    <citation type="submission" date="2017-08" db="EMBL/GenBank/DDBJ databases">
        <title>Draft genome sequence of Lactococcus sp. strain Rs-Y01, isolated from the gut of the lower termite Reticulitermes speratus.</title>
        <authorList>
            <person name="Ohkuma M."/>
            <person name="Yuki M."/>
        </authorList>
    </citation>
    <scope>NUCLEOTIDE SEQUENCE [LARGE SCALE GENOMIC DNA]</scope>
    <source>
        <strain evidence="4">Rs-Y01</strain>
    </source>
</reference>
<dbReference type="EMBL" id="BEDT01000004">
    <property type="protein sequence ID" value="GAX48106.1"/>
    <property type="molecule type" value="Genomic_DNA"/>
</dbReference>
<feature type="domain" description="LysM" evidence="2">
    <location>
        <begin position="138"/>
        <end position="182"/>
    </location>
</feature>
<dbReference type="Proteomes" id="UP000218689">
    <property type="component" value="Unassembled WGS sequence"/>
</dbReference>
<comment type="caution">
    <text evidence="3">The sequence shown here is derived from an EMBL/GenBank/DDBJ whole genome shotgun (WGS) entry which is preliminary data.</text>
</comment>
<dbReference type="SMART" id="SM00257">
    <property type="entry name" value="LysM"/>
    <property type="match status" value="2"/>
</dbReference>
<proteinExistence type="predicted"/>
<feature type="domain" description="LysM" evidence="2">
    <location>
        <begin position="193"/>
        <end position="237"/>
    </location>
</feature>
<dbReference type="PROSITE" id="PS51782">
    <property type="entry name" value="LYSM"/>
    <property type="match status" value="2"/>
</dbReference>
<sequence length="237" mass="25378">MIITDEQAKAIRRKQADKQLLNREIAKEIGISQATWRKVRVGGNPSKPNTETPSIEAGEEADKIKGNNKEFGMSVKVNFSAQNYATGEAIPDWVKGVPHKVIEKTGDTVLLDGIMSWLNSRDVETLDASTSGSSTSSQVHIVQYGETLSGIAATYGTTWQDLARVNALSNPDIIYPGQTLNVTGSTSVATATNYCIVESGDTLSSIAAQFGTTVQHLAAVNGLSNPDLIYSGQTLNF</sequence>
<evidence type="ECO:0000313" key="3">
    <source>
        <dbReference type="EMBL" id="GAX48106.1"/>
    </source>
</evidence>
<dbReference type="PANTHER" id="PTHR33734">
    <property type="entry name" value="LYSM DOMAIN-CONTAINING GPI-ANCHORED PROTEIN 2"/>
    <property type="match status" value="1"/>
</dbReference>
<dbReference type="CDD" id="cd00118">
    <property type="entry name" value="LysM"/>
    <property type="match status" value="2"/>
</dbReference>
<dbReference type="RefSeq" id="WP_238594969.1">
    <property type="nucleotide sequence ID" value="NZ_BEDT01000004.1"/>
</dbReference>
<evidence type="ECO:0000256" key="1">
    <source>
        <dbReference type="SAM" id="MobiDB-lite"/>
    </source>
</evidence>
<evidence type="ECO:0000313" key="4">
    <source>
        <dbReference type="Proteomes" id="UP000218689"/>
    </source>
</evidence>
<organism evidence="3 4">
    <name type="scientific">Pseudolactococcus reticulitermitis</name>
    <dbReference type="NCBI Taxonomy" id="2025039"/>
    <lineage>
        <taxon>Bacteria</taxon>
        <taxon>Bacillati</taxon>
        <taxon>Bacillota</taxon>
        <taxon>Bacilli</taxon>
        <taxon>Lactobacillales</taxon>
        <taxon>Streptococcaceae</taxon>
        <taxon>Pseudolactococcus</taxon>
    </lineage>
</organism>
<dbReference type="PANTHER" id="PTHR33734:SF22">
    <property type="entry name" value="MEMBRANE-BOUND LYTIC MUREIN TRANSGLYCOSYLASE D"/>
    <property type="match status" value="1"/>
</dbReference>
<gene>
    <name evidence="3" type="ORF">RsY01_1720</name>
</gene>
<evidence type="ECO:0000259" key="2">
    <source>
        <dbReference type="PROSITE" id="PS51782"/>
    </source>
</evidence>
<keyword evidence="4" id="KW-1185">Reference proteome</keyword>